<name>A0A2N5V115_9BASI</name>
<gene>
    <name evidence="2" type="ORF">PCASD_11408</name>
</gene>
<proteinExistence type="predicted"/>
<feature type="region of interest" description="Disordered" evidence="1">
    <location>
        <begin position="32"/>
        <end position="59"/>
    </location>
</feature>
<dbReference type="AlphaFoldDB" id="A0A2N5V115"/>
<evidence type="ECO:0000256" key="1">
    <source>
        <dbReference type="SAM" id="MobiDB-lite"/>
    </source>
</evidence>
<dbReference type="Proteomes" id="UP000235392">
    <property type="component" value="Unassembled WGS sequence"/>
</dbReference>
<accession>A0A2N5V115</accession>
<feature type="compositionally biased region" description="Polar residues" evidence="1">
    <location>
        <begin position="47"/>
        <end position="58"/>
    </location>
</feature>
<organism evidence="2 3">
    <name type="scientific">Puccinia coronata f. sp. avenae</name>
    <dbReference type="NCBI Taxonomy" id="200324"/>
    <lineage>
        <taxon>Eukaryota</taxon>
        <taxon>Fungi</taxon>
        <taxon>Dikarya</taxon>
        <taxon>Basidiomycota</taxon>
        <taxon>Pucciniomycotina</taxon>
        <taxon>Pucciniomycetes</taxon>
        <taxon>Pucciniales</taxon>
        <taxon>Pucciniaceae</taxon>
        <taxon>Puccinia</taxon>
    </lineage>
</organism>
<sequence length="102" mass="11294">MYAGPLHKTPTFDQLLTMLNGSLLQASAVKPNQFQPHHTNIDEKNNPSKTPSHPQQPGYNPYCPIFVAPNFHPHGPHFPVPHSFPQPFPQSFPGSFGSSILI</sequence>
<protein>
    <submittedName>
        <fullName evidence="2">Uncharacterized protein</fullName>
    </submittedName>
</protein>
<dbReference type="EMBL" id="PGCI01000066">
    <property type="protein sequence ID" value="PLW43596.1"/>
    <property type="molecule type" value="Genomic_DNA"/>
</dbReference>
<evidence type="ECO:0000313" key="2">
    <source>
        <dbReference type="EMBL" id="PLW43596.1"/>
    </source>
</evidence>
<evidence type="ECO:0000313" key="3">
    <source>
        <dbReference type="Proteomes" id="UP000235392"/>
    </source>
</evidence>
<comment type="caution">
    <text evidence="2">The sequence shown here is derived from an EMBL/GenBank/DDBJ whole genome shotgun (WGS) entry which is preliminary data.</text>
</comment>
<reference evidence="2 3" key="1">
    <citation type="submission" date="2017-11" db="EMBL/GenBank/DDBJ databases">
        <title>De novo assembly and phasing of dikaryotic genomes from two isolates of Puccinia coronata f. sp. avenae, the causal agent of oat crown rust.</title>
        <authorList>
            <person name="Miller M.E."/>
            <person name="Zhang Y."/>
            <person name="Omidvar V."/>
            <person name="Sperschneider J."/>
            <person name="Schwessinger B."/>
            <person name="Raley C."/>
            <person name="Palmer J.M."/>
            <person name="Garnica D."/>
            <person name="Upadhyaya N."/>
            <person name="Rathjen J."/>
            <person name="Taylor J.M."/>
            <person name="Park R.F."/>
            <person name="Dodds P.N."/>
            <person name="Hirsch C.D."/>
            <person name="Kianian S.F."/>
            <person name="Figueroa M."/>
        </authorList>
    </citation>
    <scope>NUCLEOTIDE SEQUENCE [LARGE SCALE GENOMIC DNA]</scope>
    <source>
        <strain evidence="2">12SD80</strain>
    </source>
</reference>